<keyword evidence="4" id="KW-1185">Reference proteome</keyword>
<dbReference type="RefSeq" id="WP_077277277.1">
    <property type="nucleotide sequence ID" value="NZ_MVBK01000004.1"/>
</dbReference>
<dbReference type="SUPFAM" id="SSF49879">
    <property type="entry name" value="SMAD/FHA domain"/>
    <property type="match status" value="1"/>
</dbReference>
<evidence type="ECO:0000256" key="1">
    <source>
        <dbReference type="SAM" id="MobiDB-lite"/>
    </source>
</evidence>
<comment type="caution">
    <text evidence="3">The sequence shown here is derived from an EMBL/GenBank/DDBJ whole genome shotgun (WGS) entry which is preliminary data.</text>
</comment>
<dbReference type="InterPro" id="IPR008984">
    <property type="entry name" value="SMAD_FHA_dom_sf"/>
</dbReference>
<dbReference type="EMBL" id="MVBK01000004">
    <property type="protein sequence ID" value="OOG28703.1"/>
    <property type="molecule type" value="Genomic_DNA"/>
</dbReference>
<feature type="region of interest" description="Disordered" evidence="1">
    <location>
        <begin position="136"/>
        <end position="193"/>
    </location>
</feature>
<dbReference type="InterPro" id="IPR050923">
    <property type="entry name" value="Cell_Proc_Reg/RNA_Proc"/>
</dbReference>
<dbReference type="InterPro" id="IPR000253">
    <property type="entry name" value="FHA_dom"/>
</dbReference>
<dbReference type="SMART" id="SM00240">
    <property type="entry name" value="FHA"/>
    <property type="match status" value="1"/>
</dbReference>
<dbReference type="PROSITE" id="PS50006">
    <property type="entry name" value="FHA_DOMAIN"/>
    <property type="match status" value="1"/>
</dbReference>
<organism evidence="3 4">
    <name type="scientific">Thioalkalivibrio denitrificans</name>
    <dbReference type="NCBI Taxonomy" id="108003"/>
    <lineage>
        <taxon>Bacteria</taxon>
        <taxon>Pseudomonadati</taxon>
        <taxon>Pseudomonadota</taxon>
        <taxon>Gammaproteobacteria</taxon>
        <taxon>Chromatiales</taxon>
        <taxon>Ectothiorhodospiraceae</taxon>
        <taxon>Thioalkalivibrio</taxon>
    </lineage>
</organism>
<name>A0A1V3NUS5_9GAMM</name>
<accession>A0A1V3NUS5</accession>
<proteinExistence type="predicted"/>
<dbReference type="PANTHER" id="PTHR23308">
    <property type="entry name" value="NUCLEAR INHIBITOR OF PROTEIN PHOSPHATASE-1"/>
    <property type="match status" value="1"/>
</dbReference>
<evidence type="ECO:0000313" key="4">
    <source>
        <dbReference type="Proteomes" id="UP000189462"/>
    </source>
</evidence>
<dbReference type="Pfam" id="PF00498">
    <property type="entry name" value="FHA"/>
    <property type="match status" value="1"/>
</dbReference>
<gene>
    <name evidence="3" type="ORF">B1C78_00985</name>
</gene>
<feature type="compositionally biased region" description="Low complexity" evidence="1">
    <location>
        <begin position="166"/>
        <end position="193"/>
    </location>
</feature>
<sequence length="281" mass="29933">MARLIVYLNDQFLQEVSLDRKTITIGRKPDNDVHLDNHAVSGYHAQIITLLNDSFLEDLDSTNGTTVNDKPIRKRALKEGDEIGIYHYRLVYTRKAGSVQPVAPAQMDKTMIIRMDAMGLPADAADRKVEAVVQKLGQSAGGSMAQPTRPQSATPPRPSTAPPPAARVAAVRTPAPSPAAARPAPGTATPPSARLEILTGPNAGRTLELSKPLTTLGKPGIQVAAIQRRIGNYMIIHVDGGASGASPKVNDEHIGNASRGLKHGDTIDIAGVRMKFLEGVK</sequence>
<evidence type="ECO:0000259" key="2">
    <source>
        <dbReference type="PROSITE" id="PS50006"/>
    </source>
</evidence>
<dbReference type="Proteomes" id="UP000189462">
    <property type="component" value="Unassembled WGS sequence"/>
</dbReference>
<feature type="domain" description="FHA" evidence="2">
    <location>
        <begin position="23"/>
        <end position="72"/>
    </location>
</feature>
<dbReference type="OrthoDB" id="151099at2"/>
<protein>
    <submittedName>
        <fullName evidence="3">Phosphopeptide-binding protein</fullName>
    </submittedName>
</protein>
<feature type="compositionally biased region" description="Pro residues" evidence="1">
    <location>
        <begin position="153"/>
        <end position="165"/>
    </location>
</feature>
<evidence type="ECO:0000313" key="3">
    <source>
        <dbReference type="EMBL" id="OOG28703.1"/>
    </source>
</evidence>
<dbReference type="Gene3D" id="2.60.200.20">
    <property type="match status" value="1"/>
</dbReference>
<reference evidence="3 4" key="1">
    <citation type="submission" date="2017-02" db="EMBL/GenBank/DDBJ databases">
        <title>Genomic diversity within the haloalkaliphilic genus Thioalkalivibrio.</title>
        <authorList>
            <person name="Ahn A.-C."/>
            <person name="Meier-Kolthoff J."/>
            <person name="Overmars L."/>
            <person name="Richter M."/>
            <person name="Woyke T."/>
            <person name="Sorokin D.Y."/>
            <person name="Muyzer G."/>
        </authorList>
    </citation>
    <scope>NUCLEOTIDE SEQUENCE [LARGE SCALE GENOMIC DNA]</scope>
    <source>
        <strain evidence="3 4">ALJD</strain>
    </source>
</reference>
<dbReference type="AlphaFoldDB" id="A0A1V3NUS5"/>
<dbReference type="CDD" id="cd00060">
    <property type="entry name" value="FHA"/>
    <property type="match status" value="2"/>
</dbReference>
<dbReference type="STRING" id="108003.B1C78_00985"/>